<organism evidence="1 2">
    <name type="scientific">Thalassolituus maritimus</name>
    <dbReference type="NCBI Taxonomy" id="484498"/>
    <lineage>
        <taxon>Bacteria</taxon>
        <taxon>Pseudomonadati</taxon>
        <taxon>Pseudomonadota</taxon>
        <taxon>Gammaproteobacteria</taxon>
        <taxon>Oceanospirillales</taxon>
        <taxon>Oceanospirillaceae</taxon>
        <taxon>Thalassolituus</taxon>
    </lineage>
</organism>
<dbReference type="AlphaFoldDB" id="A0A1N7JPA9"/>
<evidence type="ECO:0000313" key="1">
    <source>
        <dbReference type="EMBL" id="SIS51145.1"/>
    </source>
</evidence>
<dbReference type="InterPro" id="IPR036866">
    <property type="entry name" value="RibonucZ/Hydroxyglut_hydro"/>
</dbReference>
<dbReference type="OrthoDB" id="819793at2"/>
<evidence type="ECO:0000313" key="2">
    <source>
        <dbReference type="Proteomes" id="UP000185639"/>
    </source>
</evidence>
<protein>
    <submittedName>
        <fullName evidence="1">Uncharacterized protein</fullName>
    </submittedName>
</protein>
<name>A0A1N7JPA9_9GAMM</name>
<reference evidence="2" key="1">
    <citation type="submission" date="2017-01" db="EMBL/GenBank/DDBJ databases">
        <authorList>
            <person name="Varghese N."/>
            <person name="Submissions S."/>
        </authorList>
    </citation>
    <scope>NUCLEOTIDE SEQUENCE [LARGE SCALE GENOMIC DNA]</scope>
    <source>
        <strain evidence="2">DSM 24913</strain>
    </source>
</reference>
<dbReference type="STRING" id="484498.SAMN05421686_102133"/>
<dbReference type="RefSeq" id="WP_076514294.1">
    <property type="nucleotide sequence ID" value="NZ_FTOH01000002.1"/>
</dbReference>
<dbReference type="Proteomes" id="UP000185639">
    <property type="component" value="Unassembled WGS sequence"/>
</dbReference>
<sequence length="239" mass="27468">MYSSAYPHDPIEQLFPDVFWVHGSIRVGPGMRLNRNMIILREGKELTLINPVRLQEEALRELDALGQVARVVRLGDFHGLDDQYYVDRYQCLFWAQAGQSTYSSPEIDVLVDEASPGPVRDSLFFVYRNAIYPEAALLMKKHRLLITTDSLQYHRDWRYFSGFTRVVFKLLGFHRGMNIGGPWLKRVTPKGGSLQHDFERLIQLDFDALVGAHGQVLRMGAKAAVRAEVRHLYGYEEEA</sequence>
<gene>
    <name evidence="1" type="ORF">SAMN05421686_102133</name>
</gene>
<keyword evidence="2" id="KW-1185">Reference proteome</keyword>
<proteinExistence type="predicted"/>
<dbReference type="EMBL" id="FTOH01000002">
    <property type="protein sequence ID" value="SIS51145.1"/>
    <property type="molecule type" value="Genomic_DNA"/>
</dbReference>
<accession>A0A1N7JPA9</accession>
<dbReference type="SUPFAM" id="SSF56281">
    <property type="entry name" value="Metallo-hydrolase/oxidoreductase"/>
    <property type="match status" value="1"/>
</dbReference>